<dbReference type="VEuPathDB" id="VectorBase:AFUN2_000728"/>
<dbReference type="STRING" id="62324.A0A4Y0BQS8"/>
<feature type="compositionally biased region" description="Acidic residues" evidence="5">
    <location>
        <begin position="548"/>
        <end position="569"/>
    </location>
</feature>
<sequence length="859" mass="92237">MSLNGRELVKQPQPADYNQSVLTMQKSVTITVTPQRSNSMDLLNFEEKRQLIASSLSLSDILHVSPAAAHVAKEVAASTVIATKKQNGTTMRSNSLNSGSRTPPLERKSSKFSAFGRLFKPWKWRRKKKSEKFESTSKSLERKISVRANREELVQKGILLPESPTSALSIADEEQYTIYNSVNGTNGAVLPNLATSANAPNSTSIASNNVPLSQSAQQISSLGGPGGVGTPVGSLNLSAILGGGGGGGNVGPGGQLIHSSTGGSGASVIGANMISGSTAGSALASILTGSVSLSGGAGGPGASGSNGNSGPGGGGGAGGVGGSGSAGVVLVSGLSHSQSAHQIGQPPPPSLVHAQLAPHQALQQQLQQHFANVAANASANMNQVQDNQRKTPPPANDGQQQHQLQHHQLQQQTQSLQAQHHHQALQQQLQQHHQQQQQAQQQAQQQLAQHGGQHGGHGHGHGHHGLPNHIVLSELPEPPIPVSEIGPIPPPPMFSTPSPTLAGTRSHGSGGSGGGSSGGIAGGGQPPNVHSTSSNSSIMNNIIPLDMNDYDYDDHENNDQEEVDSDEDYMYPMSQPNPNIDTNRIDEIPAKEPNINAVPLKSALKKKGSNPGTPTQDNRALAVRYDTNPPAAATIKPVLRPRIRICSRPMRFQIGLPSTMENKENARPFVIRETGDDCDQSDGPICYRDEDADRAAKIARKESLSIKLALRPDRQELINRNILQLQSDNEKQESKEAIGARLIRRLSMRPTAEELVERNILKTQSPAEEKKQKEEKKRYLLRKLSFRPTVDELKEKKIIRFNDYIEVTQAHDYDRRADKPWTRLTPKDKAAIRKELNEFKSSEMAVHEGSRHLTRFHRP</sequence>
<keyword evidence="3" id="KW-0009">Actin-binding</keyword>
<feature type="compositionally biased region" description="Gly residues" evidence="5">
    <location>
        <begin position="508"/>
        <end position="525"/>
    </location>
</feature>
<keyword evidence="2" id="KW-0677">Repeat</keyword>
<dbReference type="PROSITE" id="PS51073">
    <property type="entry name" value="RPEL"/>
    <property type="match status" value="4"/>
</dbReference>
<evidence type="ECO:0000256" key="3">
    <source>
        <dbReference type="ARBA" id="ARBA00023203"/>
    </source>
</evidence>
<dbReference type="AlphaFoldDB" id="A0A4Y0BQS8"/>
<dbReference type="InterPro" id="IPR004018">
    <property type="entry name" value="RPEL_repeat"/>
</dbReference>
<dbReference type="Pfam" id="PF02755">
    <property type="entry name" value="RPEL"/>
    <property type="match status" value="4"/>
</dbReference>
<feature type="repeat" description="RPEL" evidence="4">
    <location>
        <begin position="740"/>
        <end position="765"/>
    </location>
</feature>
<comment type="similarity">
    <text evidence="1">Belongs to the phosphatase and actin regulator family.</text>
</comment>
<evidence type="ECO:0000313" key="6">
    <source>
        <dbReference type="EnsemblMetazoa" id="AFUN020507-PC"/>
    </source>
</evidence>
<feature type="compositionally biased region" description="Pro residues" evidence="5">
    <location>
        <begin position="476"/>
        <end position="494"/>
    </location>
</feature>
<organism evidence="6">
    <name type="scientific">Anopheles funestus</name>
    <name type="common">African malaria mosquito</name>
    <dbReference type="NCBI Taxonomy" id="62324"/>
    <lineage>
        <taxon>Eukaryota</taxon>
        <taxon>Metazoa</taxon>
        <taxon>Ecdysozoa</taxon>
        <taxon>Arthropoda</taxon>
        <taxon>Hexapoda</taxon>
        <taxon>Insecta</taxon>
        <taxon>Pterygota</taxon>
        <taxon>Neoptera</taxon>
        <taxon>Endopterygota</taxon>
        <taxon>Diptera</taxon>
        <taxon>Nematocera</taxon>
        <taxon>Culicoidea</taxon>
        <taxon>Culicidae</taxon>
        <taxon>Anophelinae</taxon>
        <taxon>Anopheles</taxon>
    </lineage>
</organism>
<feature type="repeat" description="RPEL" evidence="4">
    <location>
        <begin position="702"/>
        <end position="727"/>
    </location>
</feature>
<proteinExistence type="inferred from homology"/>
<dbReference type="GO" id="GO:0030036">
    <property type="term" value="P:actin cytoskeleton organization"/>
    <property type="evidence" value="ECO:0007669"/>
    <property type="project" value="TreeGrafter"/>
</dbReference>
<feature type="compositionally biased region" description="Low complexity" evidence="5">
    <location>
        <begin position="531"/>
        <end position="547"/>
    </location>
</feature>
<reference evidence="6" key="1">
    <citation type="submission" date="2020-05" db="UniProtKB">
        <authorList>
            <consortium name="EnsemblMetazoa"/>
        </authorList>
    </citation>
    <scope>IDENTIFICATION</scope>
    <source>
        <strain evidence="6">FUMOZ</strain>
    </source>
</reference>
<dbReference type="VEuPathDB" id="VectorBase:AFUN2_005145"/>
<evidence type="ECO:0000256" key="2">
    <source>
        <dbReference type="ARBA" id="ARBA00022737"/>
    </source>
</evidence>
<dbReference type="Gene3D" id="6.10.140.2130">
    <property type="match status" value="3"/>
</dbReference>
<evidence type="ECO:0000256" key="4">
    <source>
        <dbReference type="PROSITE-ProRule" id="PRU00401"/>
    </source>
</evidence>
<feature type="region of interest" description="Disordered" evidence="5">
    <location>
        <begin position="382"/>
        <end position="570"/>
    </location>
</feature>
<dbReference type="VEuPathDB" id="VectorBase:AFUN020507"/>
<dbReference type="GO" id="GO:0003779">
    <property type="term" value="F:actin binding"/>
    <property type="evidence" value="ECO:0007669"/>
    <property type="project" value="UniProtKB-KW"/>
</dbReference>
<feature type="repeat" description="RPEL" evidence="4">
    <location>
        <begin position="138"/>
        <end position="163"/>
    </location>
</feature>
<evidence type="ECO:0000256" key="5">
    <source>
        <dbReference type="SAM" id="MobiDB-lite"/>
    </source>
</evidence>
<feature type="compositionally biased region" description="Basic residues" evidence="5">
    <location>
        <begin position="456"/>
        <end position="466"/>
    </location>
</feature>
<feature type="region of interest" description="Disordered" evidence="5">
    <location>
        <begin position="297"/>
        <end position="320"/>
    </location>
</feature>
<accession>A0A4Y0BQS8</accession>
<protein>
    <recommendedName>
        <fullName evidence="7">Phosphatase and actin regulator</fullName>
    </recommendedName>
</protein>
<dbReference type="EnsemblMetazoa" id="AFUN020507-RC">
    <property type="protein sequence ID" value="AFUN020507-PC"/>
    <property type="gene ID" value="AFUN020507"/>
</dbReference>
<dbReference type="SMART" id="SM00707">
    <property type="entry name" value="RPEL"/>
    <property type="match status" value="4"/>
</dbReference>
<evidence type="ECO:0000256" key="1">
    <source>
        <dbReference type="ARBA" id="ARBA00009795"/>
    </source>
</evidence>
<feature type="repeat" description="RPEL" evidence="4">
    <location>
        <begin position="778"/>
        <end position="803"/>
    </location>
</feature>
<feature type="compositionally biased region" description="Low complexity" evidence="5">
    <location>
        <begin position="398"/>
        <end position="451"/>
    </location>
</feature>
<dbReference type="PANTHER" id="PTHR12751">
    <property type="entry name" value="PHOSPHATASE AND ACTIN REGULATOR PHACTR"/>
    <property type="match status" value="1"/>
</dbReference>
<evidence type="ECO:0008006" key="7">
    <source>
        <dbReference type="Google" id="ProtNLM"/>
    </source>
</evidence>
<name>A0A4Y0BQS8_ANOFN</name>
<feature type="region of interest" description="Disordered" evidence="5">
    <location>
        <begin position="86"/>
        <end position="107"/>
    </location>
</feature>
<feature type="compositionally biased region" description="Polar residues" evidence="5">
    <location>
        <begin position="86"/>
        <end position="101"/>
    </location>
</feature>
<dbReference type="PANTHER" id="PTHR12751:SF18">
    <property type="entry name" value="PHOSPHATASE AND ACTIN REGULATOR 1"/>
    <property type="match status" value="1"/>
</dbReference>